<sequence length="379" mass="42418">MANKRGHRSPKEEARLKAYRAVARPIKRRAIKQKKYEAKILRAQHVDDGSVGCPSRSEASGSRSPESMHTTPVLVTSSCLTSTPSNVNSDSQGASLQLVPNSEDVSRSQGKAHRGHRSKEARQRRRQAYLDSPWPELKRSKAKKLQEQSGEWKDFPLRYIQRRMSELDGLALGNISPQGEQSDENTCLATTTTTTVPPSRWDVVDGRRILVQENGSKFSFTIQGKVTKGVWRWDPPKPEIHCTSCDNPYYSLTLSRYCNEEGVDRPQSFFDAMELLRRVLLQNPLTGDPPNVDLETPIIYPKECPKRHDMGYLLPVQEGGDTRVYGVNGEDIGANELVTSLEETAVEVDFVVQHCAHDGGRRDAVRAVVERIQVLGGVD</sequence>
<accession>A0ACD3AAH7</accession>
<reference evidence="1 2" key="1">
    <citation type="journal article" date="2019" name="Nat. Ecol. Evol.">
        <title>Megaphylogeny resolves global patterns of mushroom evolution.</title>
        <authorList>
            <person name="Varga T."/>
            <person name="Krizsan K."/>
            <person name="Foldi C."/>
            <person name="Dima B."/>
            <person name="Sanchez-Garcia M."/>
            <person name="Sanchez-Ramirez S."/>
            <person name="Szollosi G.J."/>
            <person name="Szarkandi J.G."/>
            <person name="Papp V."/>
            <person name="Albert L."/>
            <person name="Andreopoulos W."/>
            <person name="Angelini C."/>
            <person name="Antonin V."/>
            <person name="Barry K.W."/>
            <person name="Bougher N.L."/>
            <person name="Buchanan P."/>
            <person name="Buyck B."/>
            <person name="Bense V."/>
            <person name="Catcheside P."/>
            <person name="Chovatia M."/>
            <person name="Cooper J."/>
            <person name="Damon W."/>
            <person name="Desjardin D."/>
            <person name="Finy P."/>
            <person name="Geml J."/>
            <person name="Haridas S."/>
            <person name="Hughes K."/>
            <person name="Justo A."/>
            <person name="Karasinski D."/>
            <person name="Kautmanova I."/>
            <person name="Kiss B."/>
            <person name="Kocsube S."/>
            <person name="Kotiranta H."/>
            <person name="LaButti K.M."/>
            <person name="Lechner B.E."/>
            <person name="Liimatainen K."/>
            <person name="Lipzen A."/>
            <person name="Lukacs Z."/>
            <person name="Mihaltcheva S."/>
            <person name="Morgado L.N."/>
            <person name="Niskanen T."/>
            <person name="Noordeloos M.E."/>
            <person name="Ohm R.A."/>
            <person name="Ortiz-Santana B."/>
            <person name="Ovrebo C."/>
            <person name="Racz N."/>
            <person name="Riley R."/>
            <person name="Savchenko A."/>
            <person name="Shiryaev A."/>
            <person name="Soop K."/>
            <person name="Spirin V."/>
            <person name="Szebenyi C."/>
            <person name="Tomsovsky M."/>
            <person name="Tulloss R.E."/>
            <person name="Uehling J."/>
            <person name="Grigoriev I.V."/>
            <person name="Vagvolgyi C."/>
            <person name="Papp T."/>
            <person name="Martin F.M."/>
            <person name="Miettinen O."/>
            <person name="Hibbett D.S."/>
            <person name="Nagy L.G."/>
        </authorList>
    </citation>
    <scope>NUCLEOTIDE SEQUENCE [LARGE SCALE GENOMIC DNA]</scope>
    <source>
        <strain evidence="1 2">NL-1719</strain>
    </source>
</reference>
<evidence type="ECO:0000313" key="1">
    <source>
        <dbReference type="EMBL" id="TFK62717.1"/>
    </source>
</evidence>
<name>A0ACD3AAH7_9AGAR</name>
<dbReference type="Proteomes" id="UP000308600">
    <property type="component" value="Unassembled WGS sequence"/>
</dbReference>
<organism evidence="1 2">
    <name type="scientific">Pluteus cervinus</name>
    <dbReference type="NCBI Taxonomy" id="181527"/>
    <lineage>
        <taxon>Eukaryota</taxon>
        <taxon>Fungi</taxon>
        <taxon>Dikarya</taxon>
        <taxon>Basidiomycota</taxon>
        <taxon>Agaricomycotina</taxon>
        <taxon>Agaricomycetes</taxon>
        <taxon>Agaricomycetidae</taxon>
        <taxon>Agaricales</taxon>
        <taxon>Pluteineae</taxon>
        <taxon>Pluteaceae</taxon>
        <taxon>Pluteus</taxon>
    </lineage>
</organism>
<gene>
    <name evidence="1" type="ORF">BDN72DRAFT_903010</name>
</gene>
<keyword evidence="2" id="KW-1185">Reference proteome</keyword>
<evidence type="ECO:0000313" key="2">
    <source>
        <dbReference type="Proteomes" id="UP000308600"/>
    </source>
</evidence>
<dbReference type="EMBL" id="ML208564">
    <property type="protein sequence ID" value="TFK62717.1"/>
    <property type="molecule type" value="Genomic_DNA"/>
</dbReference>
<protein>
    <submittedName>
        <fullName evidence="1">Uncharacterized protein</fullName>
    </submittedName>
</protein>
<proteinExistence type="predicted"/>